<feature type="domain" description="Sugar phosphate transporter" evidence="6">
    <location>
        <begin position="12"/>
        <end position="58"/>
    </location>
</feature>
<keyword evidence="2 5" id="KW-0812">Transmembrane</keyword>
<dbReference type="AlphaFoldDB" id="A0A5A7PWZ4"/>
<evidence type="ECO:0000256" key="1">
    <source>
        <dbReference type="ARBA" id="ARBA00004141"/>
    </source>
</evidence>
<keyword evidence="8" id="KW-1185">Reference proteome</keyword>
<sequence>LTGRTEKVCPEKSAEPVFSVVFSTFLGNLYPLKVFLLILPVVFGCSLAAVTISKYNLVVVPLPGGYFCGGISVGPRVSQGYIAATRKPLTFYMGVMLSGICNHLYNQSSYEELDDISRLTFSVGNTMKRVIVVVAAVLVFKNSVRLLNALGSAIAIFGTFLYLQATAKKPKVERAEQKD</sequence>
<keyword evidence="3 5" id="KW-1133">Transmembrane helix</keyword>
<dbReference type="EMBL" id="BKCP01005294">
    <property type="protein sequence ID" value="GER37151.1"/>
    <property type="molecule type" value="Genomic_DNA"/>
</dbReference>
<accession>A0A5A7PWZ4</accession>
<evidence type="ECO:0000256" key="4">
    <source>
        <dbReference type="ARBA" id="ARBA00023136"/>
    </source>
</evidence>
<evidence type="ECO:0000259" key="6">
    <source>
        <dbReference type="Pfam" id="PF03151"/>
    </source>
</evidence>
<dbReference type="InterPro" id="IPR050186">
    <property type="entry name" value="TPT_transporter"/>
</dbReference>
<dbReference type="Pfam" id="PF03151">
    <property type="entry name" value="TPT"/>
    <property type="match status" value="2"/>
</dbReference>
<feature type="domain" description="Sugar phosphate transporter" evidence="6">
    <location>
        <begin position="86"/>
        <end position="162"/>
    </location>
</feature>
<evidence type="ECO:0000256" key="3">
    <source>
        <dbReference type="ARBA" id="ARBA00022989"/>
    </source>
</evidence>
<dbReference type="PANTHER" id="PTHR11132">
    <property type="entry name" value="SOLUTE CARRIER FAMILY 35"/>
    <property type="match status" value="1"/>
</dbReference>
<evidence type="ECO:0000313" key="8">
    <source>
        <dbReference type="Proteomes" id="UP000325081"/>
    </source>
</evidence>
<comment type="subcellular location">
    <subcellularLocation>
        <location evidence="1">Membrane</location>
        <topology evidence="1">Multi-pass membrane protein</topology>
    </subcellularLocation>
</comment>
<evidence type="ECO:0000313" key="7">
    <source>
        <dbReference type="EMBL" id="GER37151.1"/>
    </source>
</evidence>
<dbReference type="Proteomes" id="UP000325081">
    <property type="component" value="Unassembled WGS sequence"/>
</dbReference>
<feature type="transmembrane region" description="Helical" evidence="5">
    <location>
        <begin position="118"/>
        <end position="140"/>
    </location>
</feature>
<proteinExistence type="predicted"/>
<feature type="transmembrane region" description="Helical" evidence="5">
    <location>
        <begin position="89"/>
        <end position="106"/>
    </location>
</feature>
<comment type="caution">
    <text evidence="7">The sequence shown here is derived from an EMBL/GenBank/DDBJ whole genome shotgun (WGS) entry which is preliminary data.</text>
</comment>
<organism evidence="7 8">
    <name type="scientific">Striga asiatica</name>
    <name type="common">Asiatic witchweed</name>
    <name type="synonym">Buchnera asiatica</name>
    <dbReference type="NCBI Taxonomy" id="4170"/>
    <lineage>
        <taxon>Eukaryota</taxon>
        <taxon>Viridiplantae</taxon>
        <taxon>Streptophyta</taxon>
        <taxon>Embryophyta</taxon>
        <taxon>Tracheophyta</taxon>
        <taxon>Spermatophyta</taxon>
        <taxon>Magnoliopsida</taxon>
        <taxon>eudicotyledons</taxon>
        <taxon>Gunneridae</taxon>
        <taxon>Pentapetalae</taxon>
        <taxon>asterids</taxon>
        <taxon>lamiids</taxon>
        <taxon>Lamiales</taxon>
        <taxon>Orobanchaceae</taxon>
        <taxon>Buchnereae</taxon>
        <taxon>Striga</taxon>
    </lineage>
</organism>
<reference evidence="8" key="1">
    <citation type="journal article" date="2019" name="Curr. Biol.">
        <title>Genome Sequence of Striga asiatica Provides Insight into the Evolution of Plant Parasitism.</title>
        <authorList>
            <person name="Yoshida S."/>
            <person name="Kim S."/>
            <person name="Wafula E.K."/>
            <person name="Tanskanen J."/>
            <person name="Kim Y.M."/>
            <person name="Honaas L."/>
            <person name="Yang Z."/>
            <person name="Spallek T."/>
            <person name="Conn C.E."/>
            <person name="Ichihashi Y."/>
            <person name="Cheong K."/>
            <person name="Cui S."/>
            <person name="Der J.P."/>
            <person name="Gundlach H."/>
            <person name="Jiao Y."/>
            <person name="Hori C."/>
            <person name="Ishida J.K."/>
            <person name="Kasahara H."/>
            <person name="Kiba T."/>
            <person name="Kim M.S."/>
            <person name="Koo N."/>
            <person name="Laohavisit A."/>
            <person name="Lee Y.H."/>
            <person name="Lumba S."/>
            <person name="McCourt P."/>
            <person name="Mortimer J.C."/>
            <person name="Mutuku J.M."/>
            <person name="Nomura T."/>
            <person name="Sasaki-Sekimoto Y."/>
            <person name="Seto Y."/>
            <person name="Wang Y."/>
            <person name="Wakatake T."/>
            <person name="Sakakibara H."/>
            <person name="Demura T."/>
            <person name="Yamaguchi S."/>
            <person name="Yoneyama K."/>
            <person name="Manabe R.I."/>
            <person name="Nelson D.C."/>
            <person name="Schulman A.H."/>
            <person name="Timko M.P."/>
            <person name="dePamphilis C.W."/>
            <person name="Choi D."/>
            <person name="Shirasu K."/>
        </authorList>
    </citation>
    <scope>NUCLEOTIDE SEQUENCE [LARGE SCALE GENOMIC DNA]</scope>
    <source>
        <strain evidence="8">cv. UVA1</strain>
    </source>
</reference>
<dbReference type="InterPro" id="IPR004853">
    <property type="entry name" value="Sugar_P_trans_dom"/>
</dbReference>
<dbReference type="OrthoDB" id="6418713at2759"/>
<feature type="transmembrane region" description="Helical" evidence="5">
    <location>
        <begin position="146"/>
        <end position="165"/>
    </location>
</feature>
<gene>
    <name evidence="7" type="ORF">STAS_13541</name>
</gene>
<keyword evidence="4 5" id="KW-0472">Membrane</keyword>
<dbReference type="GO" id="GO:0016020">
    <property type="term" value="C:membrane"/>
    <property type="evidence" value="ECO:0007669"/>
    <property type="project" value="UniProtKB-SubCell"/>
</dbReference>
<feature type="transmembrane region" description="Helical" evidence="5">
    <location>
        <begin position="30"/>
        <end position="50"/>
    </location>
</feature>
<protein>
    <submittedName>
        <fullName evidence="7">Xylulose 5-phosphate/phosphate translocator</fullName>
    </submittedName>
</protein>
<feature type="transmembrane region" description="Helical" evidence="5">
    <location>
        <begin position="57"/>
        <end position="77"/>
    </location>
</feature>
<evidence type="ECO:0000256" key="2">
    <source>
        <dbReference type="ARBA" id="ARBA00022692"/>
    </source>
</evidence>
<name>A0A5A7PWZ4_STRAF</name>
<feature type="non-terminal residue" evidence="7">
    <location>
        <position position="1"/>
    </location>
</feature>
<evidence type="ECO:0000256" key="5">
    <source>
        <dbReference type="SAM" id="Phobius"/>
    </source>
</evidence>